<comment type="function">
    <text evidence="6">Clathrin is the major protein of the polyhedral coat of coated pits and vesicles.</text>
</comment>
<feature type="repeat" description="CHCR" evidence="7">
    <location>
        <begin position="1104"/>
        <end position="1247"/>
    </location>
</feature>
<dbReference type="Gene3D" id="1.25.40.730">
    <property type="match status" value="1"/>
</dbReference>
<feature type="repeat" description="CHCR" evidence="7">
    <location>
        <begin position="366"/>
        <end position="508"/>
    </location>
</feature>
<evidence type="ECO:0000313" key="9">
    <source>
        <dbReference type="Proteomes" id="UP001151582"/>
    </source>
</evidence>
<dbReference type="Pfam" id="PF00637">
    <property type="entry name" value="Clathrin"/>
    <property type="match status" value="6"/>
</dbReference>
<evidence type="ECO:0000313" key="8">
    <source>
        <dbReference type="EMBL" id="KAJ1976207.1"/>
    </source>
</evidence>
<dbReference type="GO" id="GO:0006886">
    <property type="term" value="P:intracellular protein transport"/>
    <property type="evidence" value="ECO:0007669"/>
    <property type="project" value="UniProtKB-UniRule"/>
</dbReference>
<comment type="caution">
    <text evidence="8">The sequence shown here is derived from an EMBL/GenBank/DDBJ whole genome shotgun (WGS) entry which is preliminary data.</text>
</comment>
<keyword evidence="5 6" id="KW-0968">Cytoplasmic vesicle</keyword>
<dbReference type="GO" id="GO:0006895">
    <property type="term" value="P:Golgi to endosome transport"/>
    <property type="evidence" value="ECO:0007669"/>
    <property type="project" value="TreeGrafter"/>
</dbReference>
<proteinExistence type="inferred from homology"/>
<dbReference type="SUPFAM" id="SSF50989">
    <property type="entry name" value="Clathrin heavy-chain terminal domain"/>
    <property type="match status" value="1"/>
</dbReference>
<keyword evidence="3 6" id="KW-0472">Membrane</keyword>
<accession>A0A9W8AZJ6</accession>
<dbReference type="PANTHER" id="PTHR10292:SF1">
    <property type="entry name" value="CLATHRIN HEAVY CHAIN"/>
    <property type="match status" value="1"/>
</dbReference>
<dbReference type="FunFam" id="1.25.40.10:FF:000001">
    <property type="entry name" value="Clathrin heavy chain"/>
    <property type="match status" value="1"/>
</dbReference>
<dbReference type="InterPro" id="IPR016024">
    <property type="entry name" value="ARM-type_fold"/>
</dbReference>
<dbReference type="GO" id="GO:0030132">
    <property type="term" value="C:clathrin coat of coated pit"/>
    <property type="evidence" value="ECO:0007669"/>
    <property type="project" value="InterPro"/>
</dbReference>
<dbReference type="Pfam" id="PF01394">
    <property type="entry name" value="Clathrin_propel"/>
    <property type="match status" value="1"/>
</dbReference>
<dbReference type="InterPro" id="IPR016341">
    <property type="entry name" value="Clathrin_heavy_chain"/>
</dbReference>
<dbReference type="GO" id="GO:0005829">
    <property type="term" value="C:cytosol"/>
    <property type="evidence" value="ECO:0007669"/>
    <property type="project" value="GOC"/>
</dbReference>
<dbReference type="GO" id="GO:0030130">
    <property type="term" value="C:clathrin coat of trans-Golgi network vesicle"/>
    <property type="evidence" value="ECO:0007669"/>
    <property type="project" value="InterPro"/>
</dbReference>
<dbReference type="EMBL" id="JANBQB010000454">
    <property type="protein sequence ID" value="KAJ1976207.1"/>
    <property type="molecule type" value="Genomic_DNA"/>
</dbReference>
<dbReference type="Gene3D" id="2.130.10.110">
    <property type="entry name" value="Clathrin heavy-chain terminal domain"/>
    <property type="match status" value="1"/>
</dbReference>
<dbReference type="PIRSF" id="PIRSF002290">
    <property type="entry name" value="Clathrin_H_chain"/>
    <property type="match status" value="1"/>
</dbReference>
<feature type="repeat" description="CHCR" evidence="7">
    <location>
        <begin position="660"/>
        <end position="805"/>
    </location>
</feature>
<dbReference type="SMART" id="SM00299">
    <property type="entry name" value="CLH"/>
    <property type="match status" value="6"/>
</dbReference>
<dbReference type="GO" id="GO:0005198">
    <property type="term" value="F:structural molecule activity"/>
    <property type="evidence" value="ECO:0007669"/>
    <property type="project" value="InterPro"/>
</dbReference>
<reference evidence="8" key="1">
    <citation type="submission" date="2022-07" db="EMBL/GenBank/DDBJ databases">
        <title>Phylogenomic reconstructions and comparative analyses of Kickxellomycotina fungi.</title>
        <authorList>
            <person name="Reynolds N.K."/>
            <person name="Stajich J.E."/>
            <person name="Barry K."/>
            <person name="Grigoriev I.V."/>
            <person name="Crous P."/>
            <person name="Smith M.E."/>
        </authorList>
    </citation>
    <scope>NUCLEOTIDE SEQUENCE</scope>
    <source>
        <strain evidence="8">RSA 567</strain>
    </source>
</reference>
<comment type="similarity">
    <text evidence="1 6">Belongs to the clathrin heavy chain family.</text>
</comment>
<keyword evidence="9" id="KW-1185">Reference proteome</keyword>
<comment type="subcellular location">
    <subcellularLocation>
        <location evidence="6">Cytoplasmic vesicle membrane</location>
        <topology evidence="6">Peripheral membrane protein</topology>
        <orientation evidence="6">Cytoplasmic side</orientation>
    </subcellularLocation>
    <subcellularLocation>
        <location evidence="6">Membrane</location>
        <location evidence="6">Coated pit</location>
        <topology evidence="6">Peripheral membrane protein</topology>
        <orientation evidence="6">Cytoplasmic side</orientation>
    </subcellularLocation>
</comment>
<dbReference type="InterPro" id="IPR055358">
    <property type="entry name" value="CHCR"/>
</dbReference>
<evidence type="ECO:0000256" key="3">
    <source>
        <dbReference type="ARBA" id="ARBA00023136"/>
    </source>
</evidence>
<gene>
    <name evidence="8" type="primary">CHC1_1</name>
    <name evidence="8" type="ORF">H4R34_004067</name>
</gene>
<dbReference type="GO" id="GO:0030479">
    <property type="term" value="C:actin cortical patch"/>
    <property type="evidence" value="ECO:0007669"/>
    <property type="project" value="TreeGrafter"/>
</dbReference>
<dbReference type="SUPFAM" id="SSF48371">
    <property type="entry name" value="ARM repeat"/>
    <property type="match status" value="5"/>
</dbReference>
<name>A0A9W8AZJ6_9FUNG</name>
<keyword evidence="4 6" id="KW-0168">Coated pit</keyword>
<feature type="repeat" description="CHCR" evidence="7">
    <location>
        <begin position="514"/>
        <end position="653"/>
    </location>
</feature>
<evidence type="ECO:0000256" key="4">
    <source>
        <dbReference type="ARBA" id="ARBA00023176"/>
    </source>
</evidence>
<dbReference type="InterPro" id="IPR016025">
    <property type="entry name" value="Clathrin_H-chain_N"/>
</dbReference>
<organism evidence="8 9">
    <name type="scientific">Dimargaris verticillata</name>
    <dbReference type="NCBI Taxonomy" id="2761393"/>
    <lineage>
        <taxon>Eukaryota</taxon>
        <taxon>Fungi</taxon>
        <taxon>Fungi incertae sedis</taxon>
        <taxon>Zoopagomycota</taxon>
        <taxon>Kickxellomycotina</taxon>
        <taxon>Dimargaritomycetes</taxon>
        <taxon>Dimargaritales</taxon>
        <taxon>Dimargaritaceae</taxon>
        <taxon>Dimargaris</taxon>
    </lineage>
</organism>
<dbReference type="FunFam" id="1.25.40.10:FF:000005">
    <property type="entry name" value="Clathrin heavy chain"/>
    <property type="match status" value="1"/>
</dbReference>
<protein>
    <recommendedName>
        <fullName evidence="6">Clathrin heavy chain</fullName>
    </recommendedName>
</protein>
<feature type="repeat" description="CHCR" evidence="7">
    <location>
        <begin position="809"/>
        <end position="950"/>
    </location>
</feature>
<dbReference type="GO" id="GO:0032051">
    <property type="term" value="F:clathrin light chain binding"/>
    <property type="evidence" value="ECO:0007669"/>
    <property type="project" value="InterPro"/>
</dbReference>
<dbReference type="FunFam" id="1.25.40.10:FF:000002">
    <property type="entry name" value="Clathrin heavy chain"/>
    <property type="match status" value="1"/>
</dbReference>
<evidence type="ECO:0000256" key="2">
    <source>
        <dbReference type="ARBA" id="ARBA00022737"/>
    </source>
</evidence>
<dbReference type="GO" id="GO:0006898">
    <property type="term" value="P:receptor-mediated endocytosis"/>
    <property type="evidence" value="ECO:0007669"/>
    <property type="project" value="TreeGrafter"/>
</dbReference>
<dbReference type="GO" id="GO:0071439">
    <property type="term" value="C:clathrin complex"/>
    <property type="evidence" value="ECO:0007669"/>
    <property type="project" value="InterPro"/>
</dbReference>
<evidence type="ECO:0000256" key="6">
    <source>
        <dbReference type="PIRNR" id="PIRNR002290"/>
    </source>
</evidence>
<evidence type="ECO:0000256" key="5">
    <source>
        <dbReference type="ARBA" id="ARBA00023329"/>
    </source>
</evidence>
<evidence type="ECO:0000256" key="7">
    <source>
        <dbReference type="PROSITE-ProRule" id="PRU01006"/>
    </source>
</evidence>
<dbReference type="PANTHER" id="PTHR10292">
    <property type="entry name" value="CLATHRIN HEAVY CHAIN RELATED"/>
    <property type="match status" value="1"/>
</dbReference>
<feature type="repeat" description="CHCR" evidence="7">
    <location>
        <begin position="955"/>
        <end position="1101"/>
    </location>
</feature>
<sequence length="1374" mass="155712">MANQLPIRFQEHLQLPSLGISPDSMSFNNLTMQSDKYICIREKTGDKNNVAIVDLANVNNFMRRPISADSALMNPSSYIIALKSSRQLQVFNLEMKAKVKSHVMSEEVRYWTWFTDFDLGIVTDTAVYHWSIEGASAPIKVFDRHANLSSCQIISYRVNAAGNWMALVGISAQGSRIVGSMQLYSKDRGISQFIEGHAAAFAEIQLDGATQPTSLFTFSVRTADSAKLHIVEIDHKDGNPPYQKKTVPLTFPAEAVNDFPVAMQVGPKYGIVYIVTKYGFVHLYELETGSFIYSNRISGETVFVTAPHHDTSGILSVNRKGQVLSVSVDEQTIVPFLLASGPSNVELAFKLAARANLPGADNLYIVTKYSEQLTPTAIIDMFESFKCAEGLYYYLASIVNLTDDHAVVFKYIQAACRTGQLKEVERVCRENNHYDGEKVKNFLKEANLPDQLPLIVVCDRFNFVHDLIMHLYKNNLAKYIEVYVQRVNPSRTPEVIGALLDVDCEESVIRNLLSSVSPSSVPVSNLVAEVEKRNRLKLLHRWLENQQEQGSQDPAVYNALAKIYIDSNYNPEQFLTTNKLYDHQAIGRYCEKRDPSLAFVAFQQGQCDADLIKLTNENGMFKQQARYLVKRSDLTLWQQVLDPASPYRRSVVDQVVAHALNEAQDPEEVSVTVKAFMAADLPQELIELLEKLILENSAFSDNRNLQNLLILTAVKADPDRVMDYIDRLSNFDAPDIANIAITSGLYEEAFKIYTKYDVTASAVAVLLDNIGDVDRAHEYAERCDQPEVWSKLAKAQLDKLHIRDAVDSYIRADDPSQFGEVIDVASRAGKFDELIDFLTMARKKVREPVVEDELMFAYAKTHRLADLEDLLNGPNIAQVQLVGDRCYSDELYDAAKLLFTNISNWSRLATTLVKLHDYQAAVDCARKANSTQVWKEVNAACLEEREFRLAQICGLHLVVHADELEGLIRTYEFQGHVDEVIQLLENGLGLERAHMGMFTELAILYAKYKPERIMDHLKLYWSRINIPKVIRTCEEFHYWPELVFLYVHYDEFDSAVTAMIEHATDAWEHGSFKDIIVKVSNVELYYKALRFYLSEQPLLLNDLLTVLSARIDHTRVVQMFLKSDNIPLIKPYLVAVLDTNTRAVNEAYHDLLIEEEDYQGLRDVIDRHDNFDAIGLGQRLEKHELLEFRRIAAHLFKRNKRWKQSMALSKKDELYKDAMETARESQSTEIAEDLLRFFVAGDHRECFSACLYTCYDLLRPDIVLELAWRHPGYMDFAMPFVIQLTREYLTKVDTLDKKLKEVSDKLASQEKQQEDQPIIQPGTFGSNLMITAGPGAPAHMQYPGTPSGTGGANYAAQPSGSMTPNHYGGSFPAF</sequence>
<dbReference type="PROSITE" id="PS50236">
    <property type="entry name" value="CHCR"/>
    <property type="match status" value="6"/>
</dbReference>
<dbReference type="OrthoDB" id="2113814at2759"/>
<dbReference type="Gene3D" id="1.25.40.10">
    <property type="entry name" value="Tetratricopeptide repeat domain"/>
    <property type="match status" value="2"/>
</dbReference>
<dbReference type="InterPro" id="IPR000547">
    <property type="entry name" value="Clathrin_H-chain/VPS_repeat"/>
</dbReference>
<dbReference type="InterPro" id="IPR011990">
    <property type="entry name" value="TPR-like_helical_dom_sf"/>
</dbReference>
<dbReference type="FunFam" id="1.25.40.730:FF:000002">
    <property type="entry name" value="Clathrin heavy chain"/>
    <property type="match status" value="1"/>
</dbReference>
<dbReference type="InterPro" id="IPR022365">
    <property type="entry name" value="Clathrin_H-chain_propeller_rpt"/>
</dbReference>
<evidence type="ECO:0000256" key="1">
    <source>
        <dbReference type="ARBA" id="ARBA00009535"/>
    </source>
</evidence>
<dbReference type="FunFam" id="2.130.10.110:FF:000003">
    <property type="entry name" value="Clathrin heavy chain"/>
    <property type="match status" value="1"/>
</dbReference>
<dbReference type="Proteomes" id="UP001151582">
    <property type="component" value="Unassembled WGS sequence"/>
</dbReference>
<keyword evidence="2" id="KW-0677">Repeat</keyword>